<feature type="transmembrane region" description="Helical" evidence="1">
    <location>
        <begin position="7"/>
        <end position="28"/>
    </location>
</feature>
<dbReference type="Proteomes" id="UP000543598">
    <property type="component" value="Unassembled WGS sequence"/>
</dbReference>
<keyword evidence="1" id="KW-0812">Transmembrane</keyword>
<sequence>MPLARRLVVILLMASSLVAVVGLGVIAVDLTTPATFGWFAYQPLAHASFVPGAVSTTALVWSLVTGAALLGIGFAIGWLVGARGSSRPASRTSERARRDR</sequence>
<proteinExistence type="predicted"/>
<dbReference type="RefSeq" id="WP_167038775.1">
    <property type="nucleotide sequence ID" value="NZ_BAAANA010000001.1"/>
</dbReference>
<gene>
    <name evidence="2" type="ORF">HLA99_05650</name>
</gene>
<evidence type="ECO:0000256" key="1">
    <source>
        <dbReference type="SAM" id="Phobius"/>
    </source>
</evidence>
<name>A0A7Y2LZD6_9MICO</name>
<feature type="transmembrane region" description="Helical" evidence="1">
    <location>
        <begin position="58"/>
        <end position="81"/>
    </location>
</feature>
<organism evidence="2 3">
    <name type="scientific">Microbacterium ulmi</name>
    <dbReference type="NCBI Taxonomy" id="179095"/>
    <lineage>
        <taxon>Bacteria</taxon>
        <taxon>Bacillati</taxon>
        <taxon>Actinomycetota</taxon>
        <taxon>Actinomycetes</taxon>
        <taxon>Micrococcales</taxon>
        <taxon>Microbacteriaceae</taxon>
        <taxon>Microbacterium</taxon>
    </lineage>
</organism>
<reference evidence="2 3" key="1">
    <citation type="submission" date="2020-05" db="EMBL/GenBank/DDBJ databases">
        <title>MicrobeNet Type strains.</title>
        <authorList>
            <person name="Nicholson A.C."/>
        </authorList>
    </citation>
    <scope>NUCLEOTIDE SEQUENCE [LARGE SCALE GENOMIC DNA]</scope>
    <source>
        <strain evidence="2 3">JCM 14282</strain>
    </source>
</reference>
<comment type="caution">
    <text evidence="2">The sequence shown here is derived from an EMBL/GenBank/DDBJ whole genome shotgun (WGS) entry which is preliminary data.</text>
</comment>
<accession>A0A7Y2LZD6</accession>
<keyword evidence="1" id="KW-0472">Membrane</keyword>
<keyword evidence="1" id="KW-1133">Transmembrane helix</keyword>
<keyword evidence="3" id="KW-1185">Reference proteome</keyword>
<dbReference type="EMBL" id="JABEMB010000005">
    <property type="protein sequence ID" value="NNH03332.1"/>
    <property type="molecule type" value="Genomic_DNA"/>
</dbReference>
<evidence type="ECO:0000313" key="2">
    <source>
        <dbReference type="EMBL" id="NNH03332.1"/>
    </source>
</evidence>
<dbReference type="AlphaFoldDB" id="A0A7Y2LZD6"/>
<evidence type="ECO:0000313" key="3">
    <source>
        <dbReference type="Proteomes" id="UP000543598"/>
    </source>
</evidence>
<protein>
    <submittedName>
        <fullName evidence="2">Uncharacterized protein</fullName>
    </submittedName>
</protein>